<feature type="signal peptide" evidence="1">
    <location>
        <begin position="1"/>
        <end position="18"/>
    </location>
</feature>
<gene>
    <name evidence="3" type="ORF">LPC04_01965</name>
</gene>
<reference evidence="3" key="1">
    <citation type="submission" date="2021-11" db="EMBL/GenBank/DDBJ databases">
        <title>BS-T2-15 a new species belonging to the Comamonadaceae family isolated from the soil of a French oak forest.</title>
        <authorList>
            <person name="Mieszkin S."/>
            <person name="Alain K."/>
        </authorList>
    </citation>
    <scope>NUCLEOTIDE SEQUENCE</scope>
    <source>
        <strain evidence="3">BS-T2-15</strain>
    </source>
</reference>
<feature type="domain" description="AB hydrolase-1" evidence="2">
    <location>
        <begin position="58"/>
        <end position="317"/>
    </location>
</feature>
<dbReference type="PANTHER" id="PTHR43798:SF33">
    <property type="entry name" value="HYDROLASE, PUTATIVE (AFU_ORTHOLOGUE AFUA_2G14860)-RELATED"/>
    <property type="match status" value="1"/>
</dbReference>
<dbReference type="Gene3D" id="3.40.50.1820">
    <property type="entry name" value="alpha/beta hydrolase"/>
    <property type="match status" value="1"/>
</dbReference>
<feature type="chain" id="PRO_5040904447" evidence="1">
    <location>
        <begin position="19"/>
        <end position="327"/>
    </location>
</feature>
<keyword evidence="3" id="KW-0378">Hydrolase</keyword>
<dbReference type="InterPro" id="IPR000073">
    <property type="entry name" value="AB_hydrolase_1"/>
</dbReference>
<dbReference type="Pfam" id="PF12697">
    <property type="entry name" value="Abhydrolase_6"/>
    <property type="match status" value="1"/>
</dbReference>
<evidence type="ECO:0000256" key="1">
    <source>
        <dbReference type="SAM" id="SignalP"/>
    </source>
</evidence>
<accession>A0A9X2C109</accession>
<sequence length="327" mass="34186">MKTFLLLALALSCSLALADAPGAEFAAPHRIVDIGGRRLNLFCSGTGSPTVVFESPSGGAAWDWWAVQPKVAAKTRACVYDRAGYGFSDASPRAADAEGAVGDLHALLQAAGVSPPYVLVGNSFGGAVAQLFAWTHPDEVAGLVLVEPMHEDENVRADAITHGKLSEAEGRTFEFGNGCAAQAAKGWDAKSEAYGDCVGGADPSLPAAVGEIDLERRLAPAWWRVRQAERIALAADRDQLRAARRPFGDLPVIVLARGVSPYLFPGKPLSDTGKAIEAANRALLADVAHSSANGEVRVVAGAGHVIQETHPQAVVAAVDDVLAKIKR</sequence>
<proteinExistence type="predicted"/>
<name>A0A9X2C109_9BURK</name>
<dbReference type="PANTHER" id="PTHR43798">
    <property type="entry name" value="MONOACYLGLYCEROL LIPASE"/>
    <property type="match status" value="1"/>
</dbReference>
<dbReference type="InterPro" id="IPR050266">
    <property type="entry name" value="AB_hydrolase_sf"/>
</dbReference>
<dbReference type="SUPFAM" id="SSF53474">
    <property type="entry name" value="alpha/beta-Hydrolases"/>
    <property type="match status" value="1"/>
</dbReference>
<dbReference type="GO" id="GO:0016787">
    <property type="term" value="F:hydrolase activity"/>
    <property type="evidence" value="ECO:0007669"/>
    <property type="project" value="UniProtKB-KW"/>
</dbReference>
<evidence type="ECO:0000313" key="4">
    <source>
        <dbReference type="Proteomes" id="UP001139353"/>
    </source>
</evidence>
<dbReference type="PRINTS" id="PR00111">
    <property type="entry name" value="ABHYDROLASE"/>
</dbReference>
<keyword evidence="4" id="KW-1185">Reference proteome</keyword>
<dbReference type="Proteomes" id="UP001139353">
    <property type="component" value="Unassembled WGS sequence"/>
</dbReference>
<dbReference type="EMBL" id="JAJLJH010000001">
    <property type="protein sequence ID" value="MCK9684470.1"/>
    <property type="molecule type" value="Genomic_DNA"/>
</dbReference>
<comment type="caution">
    <text evidence="3">The sequence shown here is derived from an EMBL/GenBank/DDBJ whole genome shotgun (WGS) entry which is preliminary data.</text>
</comment>
<evidence type="ECO:0000313" key="3">
    <source>
        <dbReference type="EMBL" id="MCK9684470.1"/>
    </source>
</evidence>
<dbReference type="AlphaFoldDB" id="A0A9X2C109"/>
<organism evidence="3 4">
    <name type="scientific">Scleromatobacter humisilvae</name>
    <dbReference type="NCBI Taxonomy" id="2897159"/>
    <lineage>
        <taxon>Bacteria</taxon>
        <taxon>Pseudomonadati</taxon>
        <taxon>Pseudomonadota</taxon>
        <taxon>Betaproteobacteria</taxon>
        <taxon>Burkholderiales</taxon>
        <taxon>Sphaerotilaceae</taxon>
        <taxon>Scleromatobacter</taxon>
    </lineage>
</organism>
<protein>
    <submittedName>
        <fullName evidence="3">Alpha/beta hydrolase</fullName>
    </submittedName>
</protein>
<keyword evidence="1" id="KW-0732">Signal</keyword>
<dbReference type="GO" id="GO:0016020">
    <property type="term" value="C:membrane"/>
    <property type="evidence" value="ECO:0007669"/>
    <property type="project" value="TreeGrafter"/>
</dbReference>
<dbReference type="InterPro" id="IPR029058">
    <property type="entry name" value="AB_hydrolase_fold"/>
</dbReference>
<evidence type="ECO:0000259" key="2">
    <source>
        <dbReference type="Pfam" id="PF12697"/>
    </source>
</evidence>
<dbReference type="RefSeq" id="WP_275680498.1">
    <property type="nucleotide sequence ID" value="NZ_JAJLJH010000001.1"/>
</dbReference>